<evidence type="ECO:0000313" key="2">
    <source>
        <dbReference type="EMBL" id="CAF0714255.1"/>
    </source>
</evidence>
<dbReference type="SUPFAM" id="SSF49764">
    <property type="entry name" value="HSP20-like chaperones"/>
    <property type="match status" value="1"/>
</dbReference>
<dbReference type="EMBL" id="CAJNOC010000092">
    <property type="protein sequence ID" value="CAF0714255.1"/>
    <property type="molecule type" value="Genomic_DNA"/>
</dbReference>
<evidence type="ECO:0000259" key="1">
    <source>
        <dbReference type="PROSITE" id="PS51203"/>
    </source>
</evidence>
<comment type="caution">
    <text evidence="2">The sequence shown here is derived from an EMBL/GenBank/DDBJ whole genome shotgun (WGS) entry which is preliminary data.</text>
</comment>
<accession>A0A813M185</accession>
<dbReference type="InterPro" id="IPR007052">
    <property type="entry name" value="CS_dom"/>
</dbReference>
<protein>
    <recommendedName>
        <fullName evidence="1">CS domain-containing protein</fullName>
    </recommendedName>
</protein>
<dbReference type="PROSITE" id="PS51203">
    <property type="entry name" value="CS"/>
    <property type="match status" value="1"/>
</dbReference>
<dbReference type="Proteomes" id="UP000663879">
    <property type="component" value="Unassembled WGS sequence"/>
</dbReference>
<dbReference type="InterPro" id="IPR008978">
    <property type="entry name" value="HSP20-like_chaperone"/>
</dbReference>
<name>A0A813M185_9BILA</name>
<organism evidence="2 3">
    <name type="scientific">Brachionus calyciflorus</name>
    <dbReference type="NCBI Taxonomy" id="104777"/>
    <lineage>
        <taxon>Eukaryota</taxon>
        <taxon>Metazoa</taxon>
        <taxon>Spiralia</taxon>
        <taxon>Gnathifera</taxon>
        <taxon>Rotifera</taxon>
        <taxon>Eurotatoria</taxon>
        <taxon>Monogononta</taxon>
        <taxon>Pseudotrocha</taxon>
        <taxon>Ploima</taxon>
        <taxon>Brachionidae</taxon>
        <taxon>Brachionus</taxon>
    </lineage>
</organism>
<reference evidence="2" key="1">
    <citation type="submission" date="2021-02" db="EMBL/GenBank/DDBJ databases">
        <authorList>
            <person name="Nowell W R."/>
        </authorList>
    </citation>
    <scope>NUCLEOTIDE SEQUENCE</scope>
    <source>
        <strain evidence="2">Ploen Becks lab</strain>
    </source>
</reference>
<evidence type="ECO:0000313" key="3">
    <source>
        <dbReference type="Proteomes" id="UP000663879"/>
    </source>
</evidence>
<dbReference type="OrthoDB" id="6231385at2759"/>
<feature type="domain" description="CS" evidence="1">
    <location>
        <begin position="3"/>
        <end position="110"/>
    </location>
</feature>
<sequence>MEPIRPNYSFEENDKNVTFVLIIDDLKVKRKLSRKFQKYPINARVINQSFEEQSINFTIKSLNNSIVYQFLIKRLPTQIIVEKTKIKYDNNKIELILTKAETETWKPYVEYDFETINLIK</sequence>
<dbReference type="Gene3D" id="2.60.40.790">
    <property type="match status" value="1"/>
</dbReference>
<gene>
    <name evidence="2" type="ORF">OXX778_LOCUS1444</name>
</gene>
<proteinExistence type="predicted"/>
<dbReference type="AlphaFoldDB" id="A0A813M185"/>
<keyword evidence="3" id="KW-1185">Reference proteome</keyword>